<dbReference type="EMBL" id="FNQG01000002">
    <property type="protein sequence ID" value="SDZ76169.1"/>
    <property type="molecule type" value="Genomic_DNA"/>
</dbReference>
<dbReference type="Proteomes" id="UP000183469">
    <property type="component" value="Unassembled WGS sequence"/>
</dbReference>
<dbReference type="RefSeq" id="WP_037355590.1">
    <property type="nucleotide sequence ID" value="NZ_FNQG01000002.1"/>
</dbReference>
<protein>
    <submittedName>
        <fullName evidence="1">Tfp pilus assembly protein FimT</fullName>
    </submittedName>
</protein>
<proteinExistence type="predicted"/>
<evidence type="ECO:0000313" key="2">
    <source>
        <dbReference type="Proteomes" id="UP000183469"/>
    </source>
</evidence>
<sequence length="173" mass="19629">MVRKDGQRGSMLLELMLALAVMLILAAQVLPQAFKFYRQAAVEYEAEKLLADIRYCRNANRLTAESAWNHGAQSSDKHNLFVRLYSGYNCIYAGESGVLRGRNYYLPGIRASKEKENGTLVEGQADIKFDDKEKPKALITVLIYYDGYPQEGREIMVSKGGRIRMERGKVGRR</sequence>
<dbReference type="SUPFAM" id="SSF54523">
    <property type="entry name" value="Pili subunits"/>
    <property type="match status" value="1"/>
</dbReference>
<dbReference type="InterPro" id="IPR045584">
    <property type="entry name" value="Pilin-like"/>
</dbReference>
<name>A0A1H3VN38_SELRU</name>
<dbReference type="AlphaFoldDB" id="A0A1H3VN38"/>
<reference evidence="1 2" key="1">
    <citation type="submission" date="2016-10" db="EMBL/GenBank/DDBJ databases">
        <authorList>
            <person name="de Groot N.N."/>
        </authorList>
    </citation>
    <scope>NUCLEOTIDE SEQUENCE [LARGE SCALE GENOMIC DNA]</scope>
    <source>
        <strain evidence="1 2">DSM 2872</strain>
    </source>
</reference>
<evidence type="ECO:0000313" key="1">
    <source>
        <dbReference type="EMBL" id="SDZ76169.1"/>
    </source>
</evidence>
<accession>A0A1H3VN38</accession>
<organism evidence="1 2">
    <name type="scientific">Selenomonas ruminantium</name>
    <dbReference type="NCBI Taxonomy" id="971"/>
    <lineage>
        <taxon>Bacteria</taxon>
        <taxon>Bacillati</taxon>
        <taxon>Bacillota</taxon>
        <taxon>Negativicutes</taxon>
        <taxon>Selenomonadales</taxon>
        <taxon>Selenomonadaceae</taxon>
        <taxon>Selenomonas</taxon>
    </lineage>
</organism>
<gene>
    <name evidence="1" type="ORF">SAMN05660648_00414</name>
</gene>
<dbReference type="OrthoDB" id="1665528at2"/>